<dbReference type="eggNOG" id="COG2227">
    <property type="taxonomic scope" value="Bacteria"/>
</dbReference>
<keyword evidence="2" id="KW-1185">Reference proteome</keyword>
<proteinExistence type="predicted"/>
<dbReference type="STRING" id="744872.Spica_1041"/>
<gene>
    <name evidence="1" type="ordered locus">Spica_1041</name>
</gene>
<sequence length="293" mass="32626">MKSIKTWSTPVVQEQKHFIPCNLCGSTSFAQHFHCEGFSYVRCTNCGLVQQNPQPDTMAIHARYEDHSSQAYLQYELANETAFLKLQQMGLQDIGFFNIEATLLEQEGRHPKVLDVGCATGALLSWLRDRGWDSLGIELCRPAADYARNTRKLSIISGTIESAGVPAASVNVVLASHVIEHVTNPKSFVTELYRSLKPGGYCFITTPSIDGIQARLFGSRWRSAIFDHLYLFSKKTLRVLLEEAGFTVEKIISWGGLAQGTAPGPIKNLADRLAKRFNWGDVVLMRCRKASAQ</sequence>
<dbReference type="OrthoDB" id="9810247at2"/>
<dbReference type="AlphaFoldDB" id="F8EXG3"/>
<reference evidence="2" key="1">
    <citation type="journal article" date="2013" name="Stand. Genomic Sci.">
        <title>Genome sequence of the thermophilic fresh-water bacterium Spirochaeta caldaria type strain (H1(T)), reclassification of Spirochaeta caldaria, Spirochaeta stenostrepta, and Spirochaeta zuelzerae in the genus Treponema as Treponema caldaria comb. nov., Treponema stenostrepta comb. nov., and Treponema zuelzerae comb. nov., and emendation of the genus Treponema.</title>
        <authorList>
            <person name="Abt B."/>
            <person name="Goker M."/>
            <person name="Scheuner C."/>
            <person name="Han C."/>
            <person name="Lu M."/>
            <person name="Misra M."/>
            <person name="Lapidus A."/>
            <person name="Nolan M."/>
            <person name="Lucas S."/>
            <person name="Hammon N."/>
            <person name="Deshpande S."/>
            <person name="Cheng J.F."/>
            <person name="Tapia R."/>
            <person name="Goodwin L.A."/>
            <person name="Pitluck S."/>
            <person name="Liolios K."/>
            <person name="Pagani I."/>
            <person name="Ivanova N."/>
            <person name="Mavromatis K."/>
            <person name="Mikhailova N."/>
            <person name="Huntemann M."/>
            <person name="Pati A."/>
            <person name="Chen A."/>
            <person name="Palaniappan K."/>
            <person name="Land M."/>
            <person name="Hauser L."/>
            <person name="Jeffries C.D."/>
            <person name="Rohde M."/>
            <person name="Spring S."/>
            <person name="Gronow S."/>
            <person name="Detter J.C."/>
            <person name="Bristow J."/>
            <person name="Eisen J.A."/>
            <person name="Markowitz V."/>
            <person name="Hugenholtz P."/>
            <person name="Kyrpides N.C."/>
            <person name="Woyke T."/>
            <person name="Klenk H.P."/>
        </authorList>
    </citation>
    <scope>NUCLEOTIDE SEQUENCE</scope>
    <source>
        <strain evidence="2">ATCC 51460 / DSM 7334 / H1</strain>
    </source>
</reference>
<dbReference type="HOGENOM" id="CLU_068669_2_1_12"/>
<dbReference type="Pfam" id="PF13489">
    <property type="entry name" value="Methyltransf_23"/>
    <property type="match status" value="1"/>
</dbReference>
<name>F8EXG3_GRAC1</name>
<dbReference type="SUPFAM" id="SSF53335">
    <property type="entry name" value="S-adenosyl-L-methionine-dependent methyltransferases"/>
    <property type="match status" value="1"/>
</dbReference>
<evidence type="ECO:0000313" key="2">
    <source>
        <dbReference type="Proteomes" id="UP000000503"/>
    </source>
</evidence>
<dbReference type="Proteomes" id="UP000000503">
    <property type="component" value="Chromosome"/>
</dbReference>
<accession>F8EXG3</accession>
<dbReference type="GO" id="GO:0008168">
    <property type="term" value="F:methyltransferase activity"/>
    <property type="evidence" value="ECO:0007669"/>
    <property type="project" value="UniProtKB-KW"/>
</dbReference>
<organism evidence="1 2">
    <name type="scientific">Gracilinema caldarium (strain ATCC 51460 / DSM 7334 / H1)</name>
    <name type="common">Treponema caldarium</name>
    <dbReference type="NCBI Taxonomy" id="744872"/>
    <lineage>
        <taxon>Bacteria</taxon>
        <taxon>Pseudomonadati</taxon>
        <taxon>Spirochaetota</taxon>
        <taxon>Spirochaetia</taxon>
        <taxon>Spirochaetales</taxon>
        <taxon>Breznakiellaceae</taxon>
        <taxon>Gracilinema</taxon>
    </lineage>
</organism>
<protein>
    <submittedName>
        <fullName evidence="1">Methyltransferase type 11</fullName>
    </submittedName>
</protein>
<evidence type="ECO:0000313" key="1">
    <source>
        <dbReference type="EMBL" id="AEJ19190.1"/>
    </source>
</evidence>
<dbReference type="GO" id="GO:0032259">
    <property type="term" value="P:methylation"/>
    <property type="evidence" value="ECO:0007669"/>
    <property type="project" value="UniProtKB-KW"/>
</dbReference>
<dbReference type="KEGG" id="scd:Spica_1041"/>
<keyword evidence="1" id="KW-0489">Methyltransferase</keyword>
<dbReference type="InterPro" id="IPR029063">
    <property type="entry name" value="SAM-dependent_MTases_sf"/>
</dbReference>
<dbReference type="PANTHER" id="PTHR43861">
    <property type="entry name" value="TRANS-ACONITATE 2-METHYLTRANSFERASE-RELATED"/>
    <property type="match status" value="1"/>
</dbReference>
<keyword evidence="1" id="KW-0808">Transferase</keyword>
<dbReference type="Gene3D" id="3.40.50.150">
    <property type="entry name" value="Vaccinia Virus protein VP39"/>
    <property type="match status" value="1"/>
</dbReference>
<dbReference type="EMBL" id="CP002868">
    <property type="protein sequence ID" value="AEJ19190.1"/>
    <property type="molecule type" value="Genomic_DNA"/>
</dbReference>
<dbReference type="CDD" id="cd02440">
    <property type="entry name" value="AdoMet_MTases"/>
    <property type="match status" value="1"/>
</dbReference>
<dbReference type="RefSeq" id="WP_013968501.1">
    <property type="nucleotide sequence ID" value="NC_015732.1"/>
</dbReference>